<dbReference type="SUPFAM" id="SSF50044">
    <property type="entry name" value="SH3-domain"/>
    <property type="match status" value="1"/>
</dbReference>
<name>A0A6J8BSC9_MYTCO</name>
<feature type="region of interest" description="Disordered" evidence="3">
    <location>
        <begin position="299"/>
        <end position="349"/>
    </location>
</feature>
<gene>
    <name evidence="5" type="ORF">MCOR_21279</name>
</gene>
<dbReference type="PANTHER" id="PTHR12287:SF23">
    <property type="entry name" value="AROUSER, ISOFORM A-RELATED"/>
    <property type="match status" value="1"/>
</dbReference>
<feature type="compositionally biased region" description="Low complexity" evidence="3">
    <location>
        <begin position="363"/>
        <end position="376"/>
    </location>
</feature>
<feature type="compositionally biased region" description="Low complexity" evidence="3">
    <location>
        <begin position="330"/>
        <end position="339"/>
    </location>
</feature>
<feature type="compositionally biased region" description="Polar residues" evidence="3">
    <location>
        <begin position="383"/>
        <end position="392"/>
    </location>
</feature>
<keyword evidence="1 2" id="KW-0728">SH3 domain</keyword>
<keyword evidence="6" id="KW-1185">Reference proteome</keyword>
<dbReference type="InterPro" id="IPR001452">
    <property type="entry name" value="SH3_domain"/>
</dbReference>
<organism evidence="5 6">
    <name type="scientific">Mytilus coruscus</name>
    <name type="common">Sea mussel</name>
    <dbReference type="NCBI Taxonomy" id="42192"/>
    <lineage>
        <taxon>Eukaryota</taxon>
        <taxon>Metazoa</taxon>
        <taxon>Spiralia</taxon>
        <taxon>Lophotrochozoa</taxon>
        <taxon>Mollusca</taxon>
        <taxon>Bivalvia</taxon>
        <taxon>Autobranchia</taxon>
        <taxon>Pteriomorphia</taxon>
        <taxon>Mytilida</taxon>
        <taxon>Mytiloidea</taxon>
        <taxon>Mytilidae</taxon>
        <taxon>Mytilinae</taxon>
        <taxon>Mytilus</taxon>
    </lineage>
</organism>
<reference evidence="5 6" key="1">
    <citation type="submission" date="2020-06" db="EMBL/GenBank/DDBJ databases">
        <authorList>
            <person name="Li R."/>
            <person name="Bekaert M."/>
        </authorList>
    </citation>
    <scope>NUCLEOTIDE SEQUENCE [LARGE SCALE GENOMIC DNA]</scope>
    <source>
        <strain evidence="6">wild</strain>
    </source>
</reference>
<feature type="compositionally biased region" description="Basic and acidic residues" evidence="3">
    <location>
        <begin position="824"/>
        <end position="863"/>
    </location>
</feature>
<dbReference type="GO" id="GO:0003779">
    <property type="term" value="F:actin binding"/>
    <property type="evidence" value="ECO:0007669"/>
    <property type="project" value="TreeGrafter"/>
</dbReference>
<dbReference type="GO" id="GO:0007266">
    <property type="term" value="P:Rho protein signal transduction"/>
    <property type="evidence" value="ECO:0007669"/>
    <property type="project" value="TreeGrafter"/>
</dbReference>
<feature type="region of interest" description="Disordered" evidence="3">
    <location>
        <begin position="659"/>
        <end position="685"/>
    </location>
</feature>
<evidence type="ECO:0000256" key="3">
    <source>
        <dbReference type="SAM" id="MobiDB-lite"/>
    </source>
</evidence>
<dbReference type="Proteomes" id="UP000507470">
    <property type="component" value="Unassembled WGS sequence"/>
</dbReference>
<sequence>MPGVTPQGMDYHHNYGGMNGHGSGGYGYGPRNGYGGPEIDQHSMDRFDNTRDMEPTFELDHLATYSSKSGVMKPEDGLRKLRGMESTTGIWTMRCVMIIERKNLIVIDKGNGAQDIVDELLAAKEGRPKLFSSSIPPPPMGPAPDPPGGRWLGGNKEPKSHFSYSTDAQEPDQPVVGKHDKVIKLPSEKHVITERIVPGGKHPIQIIRTPVEEHYTKEKYIPLGLQTREKMPTPPANRRFVREVYVPEERRQRNALSSVPSVNESSVREQYIPLEEMQQKLKIPPVQEHFARERYIPLGENHSKRASPHVKEHFVERRYVPVGTERRSSSGDQSYGSTSEGFSTSAIEEEEFDVPEKYLSLTSRRGSSSSNRNRSSSVDRYTLPNSHSSSVMSDGYAVPYDPRNSEKYNFASRERRNSTGGLEMPAFTMPRSRLSTSSANTYEIPLKVERSMPYRSEHDLLSAVRREADYFPESSISSGSGRGKWKFGERRQQFSSSNQGSSSGYSSMEPSVHYGTMPNTGAKAKQSSRYQFKTTTLRDEGMKSNSNGLRLQNEAFRVIPSSEGFRPPSESYRTQSEPFRSQNEGPRGDIYSLPMRDKDSVNSRGGNYGQSQYRASYTEPPGGQNESLERDVQILNSCFDDIEKFVARLQQAAEAYKELENRKRERQSHKKKNDRAPPPRDGMLNMRARPPPGDDFIDIFQKIKCAFNLLSKLKAHIHDPNAPELVHFIFTPLSLIYEASRDPVHVGVDLASKAVSPLLTREAKELLLNCLTSKELELWQLLGRNWTTSEDEYPGHVEAFCPRFYNGWTPAPSSQQMIRQLPPPREEPSYRDDYRATKDDYRATKDDYRTTKDDYRTTKDDYRSPAYGRTLQEEPSYSRSRREEEPSYHTGPIGASSRIGQSFRPEEDDHYRREPMYDRKHPSTPPPGAVTNPNVAKYQEYVEKHIDRNQDAHRYSGNKSRGQENQEYKEELRRKMLSKIYEAVHERTGRNQKEITVEKGDILEVLDDSRNWWRLRNYKGDSGYAPYTILRDAGDDRNDIDRGFRGTRQQ</sequence>
<evidence type="ECO:0000256" key="1">
    <source>
        <dbReference type="ARBA" id="ARBA00022443"/>
    </source>
</evidence>
<evidence type="ECO:0000313" key="6">
    <source>
        <dbReference type="Proteomes" id="UP000507470"/>
    </source>
</evidence>
<feature type="compositionally biased region" description="Polar residues" evidence="3">
    <location>
        <begin position="571"/>
        <end position="584"/>
    </location>
</feature>
<dbReference type="InterPro" id="IPR011993">
    <property type="entry name" value="PH-like_dom_sf"/>
</dbReference>
<feature type="region of interest" description="Disordered" evidence="3">
    <location>
        <begin position="1031"/>
        <end position="1050"/>
    </location>
</feature>
<dbReference type="EMBL" id="CACVKT020003764">
    <property type="protein sequence ID" value="CAC5385774.1"/>
    <property type="molecule type" value="Genomic_DNA"/>
</dbReference>
<feature type="compositionally biased region" description="Basic and acidic residues" evidence="3">
    <location>
        <begin position="1032"/>
        <end position="1044"/>
    </location>
</feature>
<feature type="region of interest" description="Disordered" evidence="3">
    <location>
        <begin position="362"/>
        <end position="404"/>
    </location>
</feature>
<evidence type="ECO:0000313" key="5">
    <source>
        <dbReference type="EMBL" id="CAC5385774.1"/>
    </source>
</evidence>
<feature type="compositionally biased region" description="Polar residues" evidence="3">
    <location>
        <begin position="602"/>
        <end position="615"/>
    </location>
</feature>
<feature type="domain" description="SH3" evidence="4">
    <location>
        <begin position="976"/>
        <end position="1035"/>
    </location>
</feature>
<dbReference type="Pfam" id="PF22975">
    <property type="entry name" value="EPS8_2nd"/>
    <property type="match status" value="1"/>
</dbReference>
<dbReference type="InterPro" id="IPR036028">
    <property type="entry name" value="SH3-like_dom_sf"/>
</dbReference>
<dbReference type="Gene3D" id="2.30.30.40">
    <property type="entry name" value="SH3 Domains"/>
    <property type="match status" value="1"/>
</dbReference>
<evidence type="ECO:0000256" key="2">
    <source>
        <dbReference type="PROSITE-ProRule" id="PRU00192"/>
    </source>
</evidence>
<feature type="region of interest" description="Disordered" evidence="3">
    <location>
        <begin position="812"/>
        <end position="907"/>
    </location>
</feature>
<dbReference type="OrthoDB" id="4680325at2759"/>
<evidence type="ECO:0000259" key="4">
    <source>
        <dbReference type="PROSITE" id="PS50002"/>
    </source>
</evidence>
<feature type="region of interest" description="Disordered" evidence="3">
    <location>
        <begin position="473"/>
        <end position="530"/>
    </location>
</feature>
<dbReference type="AlphaFoldDB" id="A0A6J8BSC9"/>
<feature type="region of interest" description="Disordered" evidence="3">
    <location>
        <begin position="558"/>
        <end position="626"/>
    </location>
</feature>
<dbReference type="PANTHER" id="PTHR12287">
    <property type="entry name" value="EPIDERMAL GROWTH FACTOR RECEPTOR KINASE SUBSTRATE EPS8-RELATED PROTEIN"/>
    <property type="match status" value="1"/>
</dbReference>
<dbReference type="InterPro" id="IPR039801">
    <property type="entry name" value="EPS8-like"/>
</dbReference>
<feature type="region of interest" description="Disordered" evidence="3">
    <location>
        <begin position="947"/>
        <end position="969"/>
    </location>
</feature>
<dbReference type="SMART" id="SM00326">
    <property type="entry name" value="SH3"/>
    <property type="match status" value="1"/>
</dbReference>
<proteinExistence type="predicted"/>
<dbReference type="Pfam" id="PF00018">
    <property type="entry name" value="SH3_1"/>
    <property type="match status" value="1"/>
</dbReference>
<dbReference type="GO" id="GO:0035023">
    <property type="term" value="P:regulation of Rho protein signal transduction"/>
    <property type="evidence" value="ECO:0007669"/>
    <property type="project" value="TreeGrafter"/>
</dbReference>
<dbReference type="InterPro" id="IPR055093">
    <property type="entry name" value="EPS8_2nd"/>
</dbReference>
<dbReference type="Gene3D" id="2.30.29.30">
    <property type="entry name" value="Pleckstrin-homology domain (PH domain)/Phosphotyrosine-binding domain (PTB)"/>
    <property type="match status" value="1"/>
</dbReference>
<feature type="compositionally biased region" description="Basic and acidic residues" evidence="3">
    <location>
        <begin position="309"/>
        <end position="329"/>
    </location>
</feature>
<dbReference type="PROSITE" id="PS50002">
    <property type="entry name" value="SH3"/>
    <property type="match status" value="1"/>
</dbReference>
<feature type="compositionally biased region" description="Basic residues" evidence="3">
    <location>
        <begin position="664"/>
        <end position="673"/>
    </location>
</feature>
<feature type="region of interest" description="Disordered" evidence="3">
    <location>
        <begin position="128"/>
        <end position="174"/>
    </location>
</feature>
<dbReference type="SUPFAM" id="SSF50729">
    <property type="entry name" value="PH domain-like"/>
    <property type="match status" value="1"/>
</dbReference>
<feature type="compositionally biased region" description="Low complexity" evidence="3">
    <location>
        <begin position="495"/>
        <end position="511"/>
    </location>
</feature>
<protein>
    <submittedName>
        <fullName evidence="5">EPS8</fullName>
    </submittedName>
</protein>
<dbReference type="GO" id="GO:0005886">
    <property type="term" value="C:plasma membrane"/>
    <property type="evidence" value="ECO:0007669"/>
    <property type="project" value="TreeGrafter"/>
</dbReference>
<accession>A0A6J8BSC9</accession>
<feature type="compositionally biased region" description="Pro residues" evidence="3">
    <location>
        <begin position="135"/>
        <end position="147"/>
    </location>
</feature>